<dbReference type="EMBL" id="SJLU01000008">
    <property type="protein sequence ID" value="TBX92612.1"/>
    <property type="molecule type" value="Genomic_DNA"/>
</dbReference>
<reference evidence="1 2" key="1">
    <citation type="submission" date="2019-02" db="EMBL/GenBank/DDBJ databases">
        <title>The competitiveness to form nodules shapes the capacities of Rhizobium leguminosarum sv viciae communities to promote symbiosis with specific hosts.</title>
        <authorList>
            <person name="Boivin S."/>
            <person name="Lepetit M."/>
        </authorList>
    </citation>
    <scope>NUCLEOTIDE SEQUENCE [LARGE SCALE GENOMIC DNA]</scope>
    <source>
        <strain evidence="1 2">SPF4F3</strain>
    </source>
</reference>
<gene>
    <name evidence="1" type="ORF">E0H31_18185</name>
</gene>
<evidence type="ECO:0000313" key="2">
    <source>
        <dbReference type="Proteomes" id="UP000291866"/>
    </source>
</evidence>
<evidence type="ECO:0000313" key="1">
    <source>
        <dbReference type="EMBL" id="TBX92612.1"/>
    </source>
</evidence>
<sequence length="124" mass="13126">MDELQQAGLGQGAVRRSAEALLGKEDTAGVGIGKQIRHGPIIIRKIFLATRYRPISTARFALSSSSIPRVEALLSGWRQWLPLTLTLSPPAGRGDVPCERLVGNGEVAAWSLRPASGEKVAAAG</sequence>
<dbReference type="Proteomes" id="UP000291866">
    <property type="component" value="Unassembled WGS sequence"/>
</dbReference>
<name>A0A8G2IXH9_RHILV</name>
<organism evidence="1 2">
    <name type="scientific">Rhizobium leguminosarum bv. viciae</name>
    <dbReference type="NCBI Taxonomy" id="387"/>
    <lineage>
        <taxon>Bacteria</taxon>
        <taxon>Pseudomonadati</taxon>
        <taxon>Pseudomonadota</taxon>
        <taxon>Alphaproteobacteria</taxon>
        <taxon>Hyphomicrobiales</taxon>
        <taxon>Rhizobiaceae</taxon>
        <taxon>Rhizobium/Agrobacterium group</taxon>
        <taxon>Rhizobium</taxon>
    </lineage>
</organism>
<dbReference type="AlphaFoldDB" id="A0A8G2IXH9"/>
<proteinExistence type="predicted"/>
<protein>
    <submittedName>
        <fullName evidence="1">Uncharacterized protein</fullName>
    </submittedName>
</protein>
<comment type="caution">
    <text evidence="1">The sequence shown here is derived from an EMBL/GenBank/DDBJ whole genome shotgun (WGS) entry which is preliminary data.</text>
</comment>
<accession>A0A8G2IXH9</accession>